<dbReference type="AlphaFoldDB" id="A0A9P8FUB6"/>
<evidence type="ECO:0000313" key="3">
    <source>
        <dbReference type="EMBL" id="KAG9983030.1"/>
    </source>
</evidence>
<comment type="caution">
    <text evidence="3">The sequence shown here is derived from an EMBL/GenBank/DDBJ whole genome shotgun (WGS) entry which is preliminary data.</text>
</comment>
<protein>
    <submittedName>
        <fullName evidence="3">Uncharacterized protein</fullName>
    </submittedName>
</protein>
<feature type="non-terminal residue" evidence="3">
    <location>
        <position position="1"/>
    </location>
</feature>
<keyword evidence="1" id="KW-0175">Coiled coil</keyword>
<feature type="coiled-coil region" evidence="1">
    <location>
        <begin position="12"/>
        <end position="123"/>
    </location>
</feature>
<reference evidence="3" key="2">
    <citation type="submission" date="2021-08" db="EMBL/GenBank/DDBJ databases">
        <authorList>
            <person name="Gostincar C."/>
            <person name="Sun X."/>
            <person name="Song Z."/>
            <person name="Gunde-Cimerman N."/>
        </authorList>
    </citation>
    <scope>NUCLEOTIDE SEQUENCE</scope>
    <source>
        <strain evidence="3">EXF-9298</strain>
    </source>
</reference>
<dbReference type="Proteomes" id="UP000729357">
    <property type="component" value="Unassembled WGS sequence"/>
</dbReference>
<dbReference type="EMBL" id="JAHFXS010000646">
    <property type="protein sequence ID" value="KAG9983030.1"/>
    <property type="molecule type" value="Genomic_DNA"/>
</dbReference>
<proteinExistence type="predicted"/>
<reference evidence="3" key="1">
    <citation type="journal article" date="2021" name="J Fungi (Basel)">
        <title>Virulence traits and population genomics of the black yeast Aureobasidium melanogenum.</title>
        <authorList>
            <person name="Cernosa A."/>
            <person name="Sun X."/>
            <person name="Gostincar C."/>
            <person name="Fang C."/>
            <person name="Gunde-Cimerman N."/>
            <person name="Song Z."/>
        </authorList>
    </citation>
    <scope>NUCLEOTIDE SEQUENCE</scope>
    <source>
        <strain evidence="3">EXF-9298</strain>
    </source>
</reference>
<gene>
    <name evidence="3" type="ORF">KCU98_g6378</name>
</gene>
<feature type="region of interest" description="Disordered" evidence="2">
    <location>
        <begin position="412"/>
        <end position="470"/>
    </location>
</feature>
<name>A0A9P8FUB6_AURME</name>
<organism evidence="3 4">
    <name type="scientific">Aureobasidium melanogenum</name>
    <name type="common">Aureobasidium pullulans var. melanogenum</name>
    <dbReference type="NCBI Taxonomy" id="46634"/>
    <lineage>
        <taxon>Eukaryota</taxon>
        <taxon>Fungi</taxon>
        <taxon>Dikarya</taxon>
        <taxon>Ascomycota</taxon>
        <taxon>Pezizomycotina</taxon>
        <taxon>Dothideomycetes</taxon>
        <taxon>Dothideomycetidae</taxon>
        <taxon>Dothideales</taxon>
        <taxon>Saccotheciaceae</taxon>
        <taxon>Aureobasidium</taxon>
    </lineage>
</organism>
<accession>A0A9P8FUB6</accession>
<evidence type="ECO:0000256" key="1">
    <source>
        <dbReference type="SAM" id="Coils"/>
    </source>
</evidence>
<feature type="compositionally biased region" description="Basic and acidic residues" evidence="2">
    <location>
        <begin position="434"/>
        <end position="452"/>
    </location>
</feature>
<keyword evidence="4" id="KW-1185">Reference proteome</keyword>
<sequence length="470" mass="54757">MNSTTHTIHKRLTFQTRSREDLLQDNKRLKQELQKYQKENKELVHEYNGLVIDYNEEVDLYTKAQKRHKKLKEENRDLRDEVEDLENDQEQQEIKLKEKTKKIRNMVKERDDLQERLGKKAQETDGALKTLNFEDKQSIAASTRLDKQLGDEAFRKAFDQIYERFRECFLVVRRRQEFDIKTTLSDSSWRRWLSKRVPGWKDNTPDDRLHVCIALVSKSFTQFVNDQLVFGLPNKNPIQAAWWAWLNLAGGPQTPQSKKDVKRWLALTSTVLTINNRGLMIQAREDSLNLLLNNMKENLEAVTTLEFTDAIRRRLSDAVSPHLTTLRMLHYQEWDYKLNMVTASREGASVRFSRARMEGMFWEETGFVQASLFPQLCRLEEYDEDEDDSYTVICKARVAVVSTCDDEVMEGVDESLGDSGGEEMVTAEGLGSKDMVDVSIKREEEEEGEKKQNVIADSFDKAEDEMDEGA</sequence>
<evidence type="ECO:0000256" key="2">
    <source>
        <dbReference type="SAM" id="MobiDB-lite"/>
    </source>
</evidence>
<evidence type="ECO:0000313" key="4">
    <source>
        <dbReference type="Proteomes" id="UP000729357"/>
    </source>
</evidence>